<comment type="similarity">
    <text evidence="2">Belongs to the class-IV pyridoxal-phosphate-dependent aminotransferase family.</text>
</comment>
<comment type="caution">
    <text evidence="7">The sequence shown here is derived from an EMBL/GenBank/DDBJ whole genome shotgun (WGS) entry which is preliminary data.</text>
</comment>
<dbReference type="PIRSF" id="PIRSF006468">
    <property type="entry name" value="BCAT1"/>
    <property type="match status" value="1"/>
</dbReference>
<evidence type="ECO:0000256" key="3">
    <source>
        <dbReference type="ARBA" id="ARBA00022576"/>
    </source>
</evidence>
<feature type="modified residue" description="N6-(pyridoxal phosphate)lysine" evidence="6">
    <location>
        <position position="204"/>
    </location>
</feature>
<keyword evidence="3 7" id="KW-0032">Aminotransferase</keyword>
<dbReference type="InterPro" id="IPR043132">
    <property type="entry name" value="BCAT-like_C"/>
</dbReference>
<dbReference type="Gene3D" id="3.20.10.10">
    <property type="entry name" value="D-amino Acid Aminotransferase, subunit A, domain 2"/>
    <property type="match status" value="1"/>
</dbReference>
<proteinExistence type="inferred from homology"/>
<name>A0A146FHF7_ASPKA</name>
<protein>
    <submittedName>
        <fullName evidence="7">Subgroup IIIi aminotransferase</fullName>
    </submittedName>
</protein>
<evidence type="ECO:0000256" key="2">
    <source>
        <dbReference type="ARBA" id="ARBA00009320"/>
    </source>
</evidence>
<dbReference type="Proteomes" id="UP000075230">
    <property type="component" value="Unassembled WGS sequence"/>
</dbReference>
<dbReference type="PANTHER" id="PTHR42825:SF2">
    <property type="entry name" value="BRANCHED-CHAIN-AMINO-ACID AMINOTRANSFERASE 3, CHLOROPLASTIC-RELATED"/>
    <property type="match status" value="1"/>
</dbReference>
<comment type="cofactor">
    <cofactor evidence="1">
        <name>pyridoxal 5'-phosphate</name>
        <dbReference type="ChEBI" id="CHEBI:597326"/>
    </cofactor>
</comment>
<dbReference type="AlphaFoldDB" id="A0A146FHF7"/>
<keyword evidence="4 7" id="KW-0808">Transferase</keyword>
<evidence type="ECO:0000313" key="7">
    <source>
        <dbReference type="EMBL" id="GAT24932.1"/>
    </source>
</evidence>
<dbReference type="GO" id="GO:0004084">
    <property type="term" value="F:branched-chain-amino-acid transaminase activity"/>
    <property type="evidence" value="ECO:0007669"/>
    <property type="project" value="InterPro"/>
</dbReference>
<sequence length="368" mass="40106">MGSLSPFPPAPKAGLDWANLDMTKHLPVNGHVELRFHQSTQSWTSPSLERGNQISISGLCPGLNYGQQCYEGLKAMRRRRHRHGSQEAEETIAVFRPTFHAARMARSADAVCLPPVPEHLFLECIRLAVAANAEYVPPLDAEGFLYIRPVLFGASDGLPLGPCEETIFAVYCHPARAYHGMQGIKGLVCEEFDRAAPRGMGRFKVGGNYAPVWRHAGKAQKMGYHITLHLDSETHSLVEEFATSGFLGHKVVDGQDVLVVPESENAIESVTGSSLQVLAKSKGWKVDKSPISHQLPFSSLGELDEVIAVGTAAAAVPIASIDRLSTGEKYVFQATGDGKLCDLARSMRAIQKGQAPDREDWCFEVTGF</sequence>
<evidence type="ECO:0000256" key="1">
    <source>
        <dbReference type="ARBA" id="ARBA00001933"/>
    </source>
</evidence>
<dbReference type="EMBL" id="BCWF01000018">
    <property type="protein sequence ID" value="GAT24932.1"/>
    <property type="molecule type" value="Genomic_DNA"/>
</dbReference>
<evidence type="ECO:0000256" key="4">
    <source>
        <dbReference type="ARBA" id="ARBA00022679"/>
    </source>
</evidence>
<dbReference type="InterPro" id="IPR043131">
    <property type="entry name" value="BCAT-like_N"/>
</dbReference>
<dbReference type="InterPro" id="IPR001544">
    <property type="entry name" value="Aminotrans_IV"/>
</dbReference>
<dbReference type="Pfam" id="PF01063">
    <property type="entry name" value="Aminotran_4"/>
    <property type="match status" value="1"/>
</dbReference>
<reference evidence="8" key="2">
    <citation type="submission" date="2016-02" db="EMBL/GenBank/DDBJ databases">
        <title>Genome sequencing of Aspergillus luchuensis NBRC 4314.</title>
        <authorList>
            <person name="Yamada O."/>
        </authorList>
    </citation>
    <scope>NUCLEOTIDE SEQUENCE [LARGE SCALE GENOMIC DNA]</scope>
    <source>
        <strain evidence="8">RIB 2604</strain>
    </source>
</reference>
<dbReference type="InterPro" id="IPR036038">
    <property type="entry name" value="Aminotransferase-like"/>
</dbReference>
<evidence type="ECO:0000313" key="8">
    <source>
        <dbReference type="Proteomes" id="UP000075230"/>
    </source>
</evidence>
<evidence type="ECO:0000256" key="6">
    <source>
        <dbReference type="PIRSR" id="PIRSR006468-1"/>
    </source>
</evidence>
<dbReference type="SUPFAM" id="SSF56752">
    <property type="entry name" value="D-aminoacid aminotransferase-like PLP-dependent enzymes"/>
    <property type="match status" value="1"/>
</dbReference>
<dbReference type="Gene3D" id="3.30.470.10">
    <property type="match status" value="1"/>
</dbReference>
<dbReference type="GO" id="GO:0009081">
    <property type="term" value="P:branched-chain amino acid metabolic process"/>
    <property type="evidence" value="ECO:0007669"/>
    <property type="project" value="InterPro"/>
</dbReference>
<accession>A0A146FHF7</accession>
<gene>
    <name evidence="7" type="ORF">RIB2604_01807670</name>
</gene>
<dbReference type="InterPro" id="IPR005786">
    <property type="entry name" value="B_amino_transII"/>
</dbReference>
<reference evidence="7 8" key="1">
    <citation type="journal article" date="2016" name="DNA Res.">
        <title>Genome sequence of Aspergillus luchuensis NBRC 4314.</title>
        <authorList>
            <person name="Yamada O."/>
            <person name="Machida M."/>
            <person name="Hosoyama A."/>
            <person name="Goto M."/>
            <person name="Takahashi T."/>
            <person name="Futagami T."/>
            <person name="Yamagata Y."/>
            <person name="Takeuchi M."/>
            <person name="Kobayashi T."/>
            <person name="Koike H."/>
            <person name="Abe K."/>
            <person name="Asai K."/>
            <person name="Arita M."/>
            <person name="Fujita N."/>
            <person name="Fukuda K."/>
            <person name="Higa K."/>
            <person name="Horikawa H."/>
            <person name="Ishikawa T."/>
            <person name="Jinno K."/>
            <person name="Kato Y."/>
            <person name="Kirimura K."/>
            <person name="Mizutani O."/>
            <person name="Nakasone K."/>
            <person name="Sano M."/>
            <person name="Shiraishi Y."/>
            <person name="Tsukahara M."/>
            <person name="Gomi K."/>
        </authorList>
    </citation>
    <scope>NUCLEOTIDE SEQUENCE [LARGE SCALE GENOMIC DNA]</scope>
    <source>
        <strain evidence="7 8">RIB 2604</strain>
    </source>
</reference>
<evidence type="ECO:0000256" key="5">
    <source>
        <dbReference type="ARBA" id="ARBA00022898"/>
    </source>
</evidence>
<keyword evidence="5" id="KW-0663">Pyridoxal phosphate</keyword>
<dbReference type="PANTHER" id="PTHR42825">
    <property type="entry name" value="AMINO ACID AMINOTRANSFERASE"/>
    <property type="match status" value="1"/>
</dbReference>
<organism evidence="7 8">
    <name type="scientific">Aspergillus kawachii</name>
    <name type="common">White koji mold</name>
    <name type="synonym">Aspergillus awamori var. kawachi</name>
    <dbReference type="NCBI Taxonomy" id="1069201"/>
    <lineage>
        <taxon>Eukaryota</taxon>
        <taxon>Fungi</taxon>
        <taxon>Dikarya</taxon>
        <taxon>Ascomycota</taxon>
        <taxon>Pezizomycotina</taxon>
        <taxon>Eurotiomycetes</taxon>
        <taxon>Eurotiomycetidae</taxon>
        <taxon>Eurotiales</taxon>
        <taxon>Aspergillaceae</taxon>
        <taxon>Aspergillus</taxon>
        <taxon>Aspergillus subgen. Circumdati</taxon>
    </lineage>
</organism>
<dbReference type="VEuPathDB" id="FungiDB:ASPFODRAFT_221181"/>